<sequence length="366" mass="42984">MSAGVAQTWSEFLIQVQDVKPLWSAQPTYIIVQSFFLFAGILTLLHAFMKGGRWPYFWLGTVLHGIYADNFWHFILPEFDNFWHSQTPLMFLGGRQPLHIILLYPVFIYNAAYAVSKINLPKYAQPFAVGLLTVLIDLPYDIVSVKYVHWTWHDTDPNIFDRHYWVPWNSYYFHATFAASFYFFFHFIRDWCAPKVARWSSASKAVEWKSLLIAILIGMPGGILMFVPIYHPLHDTYKIHSEVTFFLLFSIFFVIILSGLLSEREKIKEKLSSIDYLLLLQLFIHYAMYLTIVIFFNPEDERSLGLHEPVGPCTEQTSLVTPFGQRLFKRKYFCPDDYDEKYFDFHCAQKPKNGDTWYLICGTPFE</sequence>
<dbReference type="PANTHER" id="PTHR35982">
    <property type="entry name" value="AGAP005361-PA"/>
    <property type="match status" value="1"/>
</dbReference>
<dbReference type="EMBL" id="CAKASE010000043">
    <property type="protein sequence ID" value="CAG9558255.1"/>
    <property type="molecule type" value="Genomic_DNA"/>
</dbReference>
<keyword evidence="1" id="KW-0812">Transmembrane</keyword>
<proteinExistence type="predicted"/>
<feature type="transmembrane region" description="Helical" evidence="1">
    <location>
        <begin position="96"/>
        <end position="115"/>
    </location>
</feature>
<name>A0A8J2Q9W0_9NEOP</name>
<protein>
    <submittedName>
        <fullName evidence="3">(African queen) hypothetical protein</fullName>
    </submittedName>
</protein>
<keyword evidence="1" id="KW-1133">Transmembrane helix</keyword>
<keyword evidence="4" id="KW-1185">Reference proteome</keyword>
<comment type="caution">
    <text evidence="3">The sequence shown here is derived from an EMBL/GenBank/DDBJ whole genome shotgun (WGS) entry which is preliminary data.</text>
</comment>
<evidence type="ECO:0000313" key="3">
    <source>
        <dbReference type="EMBL" id="CAG9558255.1"/>
    </source>
</evidence>
<gene>
    <name evidence="3" type="ORF">DCHRY22_LOCUS435</name>
</gene>
<feature type="domain" description="DUF7802" evidence="2">
    <location>
        <begin position="8"/>
        <end position="366"/>
    </location>
</feature>
<feature type="transmembrane region" description="Helical" evidence="1">
    <location>
        <begin position="210"/>
        <end position="231"/>
    </location>
</feature>
<feature type="transmembrane region" description="Helical" evidence="1">
    <location>
        <begin position="274"/>
        <end position="296"/>
    </location>
</feature>
<feature type="transmembrane region" description="Helical" evidence="1">
    <location>
        <begin position="243"/>
        <end position="262"/>
    </location>
</feature>
<dbReference type="OrthoDB" id="188749at2759"/>
<feature type="transmembrane region" description="Helical" evidence="1">
    <location>
        <begin position="170"/>
        <end position="189"/>
    </location>
</feature>
<feature type="transmembrane region" description="Helical" evidence="1">
    <location>
        <begin position="56"/>
        <end position="76"/>
    </location>
</feature>
<evidence type="ECO:0000313" key="4">
    <source>
        <dbReference type="Proteomes" id="UP000789524"/>
    </source>
</evidence>
<feature type="transmembrane region" description="Helical" evidence="1">
    <location>
        <begin position="29"/>
        <end position="49"/>
    </location>
</feature>
<dbReference type="Pfam" id="PF25085">
    <property type="entry name" value="DUF7802"/>
    <property type="match status" value="1"/>
</dbReference>
<accession>A0A8J2Q9W0</accession>
<evidence type="ECO:0000256" key="1">
    <source>
        <dbReference type="SAM" id="Phobius"/>
    </source>
</evidence>
<dbReference type="PANTHER" id="PTHR35982:SF1">
    <property type="entry name" value="SPIROCYCLASE, AVEC FAMILY"/>
    <property type="match status" value="1"/>
</dbReference>
<feature type="transmembrane region" description="Helical" evidence="1">
    <location>
        <begin position="127"/>
        <end position="150"/>
    </location>
</feature>
<dbReference type="Proteomes" id="UP000789524">
    <property type="component" value="Unassembled WGS sequence"/>
</dbReference>
<reference evidence="3" key="1">
    <citation type="submission" date="2021-09" db="EMBL/GenBank/DDBJ databases">
        <authorList>
            <person name="Martin H S."/>
        </authorList>
    </citation>
    <scope>NUCLEOTIDE SEQUENCE</scope>
</reference>
<evidence type="ECO:0000259" key="2">
    <source>
        <dbReference type="Pfam" id="PF25085"/>
    </source>
</evidence>
<organism evidence="3 4">
    <name type="scientific">Danaus chrysippus</name>
    <name type="common">African queen</name>
    <dbReference type="NCBI Taxonomy" id="151541"/>
    <lineage>
        <taxon>Eukaryota</taxon>
        <taxon>Metazoa</taxon>
        <taxon>Ecdysozoa</taxon>
        <taxon>Arthropoda</taxon>
        <taxon>Hexapoda</taxon>
        <taxon>Insecta</taxon>
        <taxon>Pterygota</taxon>
        <taxon>Neoptera</taxon>
        <taxon>Endopterygota</taxon>
        <taxon>Lepidoptera</taxon>
        <taxon>Glossata</taxon>
        <taxon>Ditrysia</taxon>
        <taxon>Papilionoidea</taxon>
        <taxon>Nymphalidae</taxon>
        <taxon>Danainae</taxon>
        <taxon>Danaini</taxon>
        <taxon>Danaina</taxon>
        <taxon>Danaus</taxon>
        <taxon>Anosia</taxon>
    </lineage>
</organism>
<dbReference type="InterPro" id="IPR056704">
    <property type="entry name" value="DUF7802"/>
</dbReference>
<keyword evidence="1" id="KW-0472">Membrane</keyword>
<dbReference type="AlphaFoldDB" id="A0A8J2Q9W0"/>